<dbReference type="InterPro" id="IPR000873">
    <property type="entry name" value="AMP-dep_synth/lig_dom"/>
</dbReference>
<evidence type="ECO:0008006" key="11">
    <source>
        <dbReference type="Google" id="ProtNLM"/>
    </source>
</evidence>
<dbReference type="OrthoDB" id="6509636at2759"/>
<comment type="pathway">
    <text evidence="1">Secondary metabolite biosynthesis.</text>
</comment>
<keyword evidence="5" id="KW-0067">ATP-binding</keyword>
<evidence type="ECO:0000259" key="8">
    <source>
        <dbReference type="Pfam" id="PF13193"/>
    </source>
</evidence>
<accession>A0A0D2BE80</accession>
<dbReference type="AlphaFoldDB" id="A0A0D2BE80"/>
<proteinExistence type="inferred from homology"/>
<reference evidence="9 10" key="1">
    <citation type="submission" date="2015-01" db="EMBL/GenBank/DDBJ databases">
        <title>The Genome Sequence of Exophiala spinifera CBS89968.</title>
        <authorList>
            <consortium name="The Broad Institute Genomics Platform"/>
            <person name="Cuomo C."/>
            <person name="de Hoog S."/>
            <person name="Gorbushina A."/>
            <person name="Stielow B."/>
            <person name="Teixiera M."/>
            <person name="Abouelleil A."/>
            <person name="Chapman S.B."/>
            <person name="Priest M."/>
            <person name="Young S.K."/>
            <person name="Wortman J."/>
            <person name="Nusbaum C."/>
            <person name="Birren B."/>
        </authorList>
    </citation>
    <scope>NUCLEOTIDE SEQUENCE [LARGE SCALE GENOMIC DNA]</scope>
    <source>
        <strain evidence="9 10">CBS 89968</strain>
    </source>
</reference>
<keyword evidence="6" id="KW-0812">Transmembrane</keyword>
<dbReference type="PROSITE" id="PS00455">
    <property type="entry name" value="AMP_BINDING"/>
    <property type="match status" value="1"/>
</dbReference>
<dbReference type="EMBL" id="KN847504">
    <property type="protein sequence ID" value="KIW09699.1"/>
    <property type="molecule type" value="Genomic_DNA"/>
</dbReference>
<dbReference type="Proteomes" id="UP000053328">
    <property type="component" value="Unassembled WGS sequence"/>
</dbReference>
<dbReference type="RefSeq" id="XP_016229915.1">
    <property type="nucleotide sequence ID" value="XM_016386349.1"/>
</dbReference>
<dbReference type="InterPro" id="IPR042099">
    <property type="entry name" value="ANL_N_sf"/>
</dbReference>
<dbReference type="PANTHER" id="PTHR24096">
    <property type="entry name" value="LONG-CHAIN-FATTY-ACID--COA LIGASE"/>
    <property type="match status" value="1"/>
</dbReference>
<dbReference type="InterPro" id="IPR045851">
    <property type="entry name" value="AMP-bd_C_sf"/>
</dbReference>
<name>A0A0D2BE80_9EURO</name>
<keyword evidence="6" id="KW-0472">Membrane</keyword>
<sequence length="551" mass="61273">MSTSVPIAPRPQEVIIPSTDVLTFAFDRPGLFENDQQVFVDAKDPSKRISWYQAYYIIRRLVKGFKEHGLQEQDVVCCHMYNNIWYPLIWLGIIGAGGCVLGTNPGYTPSELSHIFKLTNPKFVVTQVQCSEPVLEVSSHGSLAADHIFLIDLESERDPKGCRSWDDLLRYGEDDWERPEPSQIAAYAMTSGTTGLPKAAMLSHRSIVSQTATLENEFRAKTYVPRQLIFLPIFHAFAMPLAMLLPLRLGIPTYFLPRFDLADFTRAVGRFTITDMAIVPSIASSVASIPPSERYLLLSLRHLISAAAPMSAAVQNQLYNVLNPNAVISQCWGSTETGWITLFSWREKDDTGSVGHLLPNVRMKVDRSPVSTLFSTEGNPGEGLIHSPSMFSGYLNDVDASQAAVDREGFFRTGDLVYLRAGKVFYAGRMKETIKVKGWQVSPTEIESILSRHPLISDVAVAGVASEDERGLVDTLLRAYVVRQRPSNSDAQGWPRLTEEHVEEFVKSQLISYKQLTGGVVFVTKIPRSSTGKILRGLLEQAEIDTDVTNV</sequence>
<dbReference type="HOGENOM" id="CLU_000022_59_2_1"/>
<evidence type="ECO:0000256" key="6">
    <source>
        <dbReference type="SAM" id="Phobius"/>
    </source>
</evidence>
<dbReference type="InterPro" id="IPR025110">
    <property type="entry name" value="AMP-bd_C"/>
</dbReference>
<keyword evidence="4" id="KW-0547">Nucleotide-binding</keyword>
<evidence type="ECO:0000259" key="7">
    <source>
        <dbReference type="Pfam" id="PF00501"/>
    </source>
</evidence>
<feature type="domain" description="AMP-binding enzyme C-terminal" evidence="8">
    <location>
        <begin position="445"/>
        <end position="533"/>
    </location>
</feature>
<feature type="transmembrane region" description="Helical" evidence="6">
    <location>
        <begin position="228"/>
        <end position="249"/>
    </location>
</feature>
<evidence type="ECO:0000313" key="10">
    <source>
        <dbReference type="Proteomes" id="UP000053328"/>
    </source>
</evidence>
<gene>
    <name evidence="9" type="ORF">PV08_12042</name>
</gene>
<evidence type="ECO:0000256" key="2">
    <source>
        <dbReference type="ARBA" id="ARBA00006432"/>
    </source>
</evidence>
<dbReference type="Gene3D" id="3.30.300.30">
    <property type="match status" value="1"/>
</dbReference>
<dbReference type="GeneID" id="27339125"/>
<dbReference type="PANTHER" id="PTHR24096:SF317">
    <property type="entry name" value="ADENYLATE-FORMING ENZYME AFEA"/>
    <property type="match status" value="1"/>
</dbReference>
<dbReference type="GO" id="GO:0019748">
    <property type="term" value="P:secondary metabolic process"/>
    <property type="evidence" value="ECO:0007669"/>
    <property type="project" value="TreeGrafter"/>
</dbReference>
<evidence type="ECO:0000256" key="3">
    <source>
        <dbReference type="ARBA" id="ARBA00022598"/>
    </source>
</evidence>
<dbReference type="SUPFAM" id="SSF56801">
    <property type="entry name" value="Acetyl-CoA synthetase-like"/>
    <property type="match status" value="1"/>
</dbReference>
<evidence type="ECO:0000256" key="4">
    <source>
        <dbReference type="ARBA" id="ARBA00022741"/>
    </source>
</evidence>
<feature type="domain" description="AMP-dependent synthetase/ligase" evidence="7">
    <location>
        <begin position="35"/>
        <end position="395"/>
    </location>
</feature>
<evidence type="ECO:0000256" key="5">
    <source>
        <dbReference type="ARBA" id="ARBA00022840"/>
    </source>
</evidence>
<dbReference type="GO" id="GO:0016405">
    <property type="term" value="F:CoA-ligase activity"/>
    <property type="evidence" value="ECO:0007669"/>
    <property type="project" value="TreeGrafter"/>
</dbReference>
<organism evidence="9 10">
    <name type="scientific">Exophiala spinifera</name>
    <dbReference type="NCBI Taxonomy" id="91928"/>
    <lineage>
        <taxon>Eukaryota</taxon>
        <taxon>Fungi</taxon>
        <taxon>Dikarya</taxon>
        <taxon>Ascomycota</taxon>
        <taxon>Pezizomycotina</taxon>
        <taxon>Eurotiomycetes</taxon>
        <taxon>Chaetothyriomycetidae</taxon>
        <taxon>Chaetothyriales</taxon>
        <taxon>Herpotrichiellaceae</taxon>
        <taxon>Exophiala</taxon>
    </lineage>
</organism>
<comment type="similarity">
    <text evidence="2">Belongs to the ATP-dependent AMP-binding enzyme family.</text>
</comment>
<evidence type="ECO:0000313" key="9">
    <source>
        <dbReference type="EMBL" id="KIW09699.1"/>
    </source>
</evidence>
<dbReference type="Gene3D" id="3.40.50.12780">
    <property type="entry name" value="N-terminal domain of ligase-like"/>
    <property type="match status" value="1"/>
</dbReference>
<keyword evidence="6" id="KW-1133">Transmembrane helix</keyword>
<protein>
    <recommendedName>
        <fullName evidence="11">AMP-dependent synthetase/ligase domain-containing protein</fullName>
    </recommendedName>
</protein>
<dbReference type="Pfam" id="PF00501">
    <property type="entry name" value="AMP-binding"/>
    <property type="match status" value="1"/>
</dbReference>
<dbReference type="GO" id="GO:0005524">
    <property type="term" value="F:ATP binding"/>
    <property type="evidence" value="ECO:0007669"/>
    <property type="project" value="UniProtKB-KW"/>
</dbReference>
<dbReference type="Pfam" id="PF13193">
    <property type="entry name" value="AMP-binding_C"/>
    <property type="match status" value="1"/>
</dbReference>
<dbReference type="InterPro" id="IPR020845">
    <property type="entry name" value="AMP-binding_CS"/>
</dbReference>
<dbReference type="STRING" id="91928.A0A0D2BE80"/>
<keyword evidence="3" id="KW-0436">Ligase</keyword>
<keyword evidence="10" id="KW-1185">Reference proteome</keyword>
<dbReference type="VEuPathDB" id="FungiDB:PV08_12042"/>
<evidence type="ECO:0000256" key="1">
    <source>
        <dbReference type="ARBA" id="ARBA00005179"/>
    </source>
</evidence>